<dbReference type="Proteomes" id="UP000218022">
    <property type="component" value="Unassembled WGS sequence"/>
</dbReference>
<sequence>MHEIPRAVRYYFGLFVISDAVERMNYCMRAAFTFGTKSSSNNSLYSSGDFTNVPKLERGFYTARSGL</sequence>
<accession>A0A2A4ESQ7</accession>
<reference evidence="1 2" key="1">
    <citation type="submission" date="2017-01" db="EMBL/GenBank/DDBJ databases">
        <title>Whole-Genome Shotgun Sequencing of Two beta-Proteobacterial Species in Search of the Bulgecin Biosynthetic Cluster.</title>
        <authorList>
            <person name="Horsman M.E."/>
            <person name="Marous D.R."/>
            <person name="Li R."/>
            <person name="Oliver R.A."/>
            <person name="Byun B."/>
            <person name="Emrich S.J."/>
            <person name="Boggess B."/>
            <person name="Townsend C.A."/>
            <person name="Mobashery S."/>
        </authorList>
    </citation>
    <scope>NUCLEOTIDE SEQUENCE [LARGE SCALE GENOMIC DNA]</scope>
    <source>
        <strain evidence="1 2">ATCC 31363</strain>
    </source>
</reference>
<evidence type="ECO:0000313" key="2">
    <source>
        <dbReference type="Proteomes" id="UP000218022"/>
    </source>
</evidence>
<dbReference type="AlphaFoldDB" id="A0A2A4ESQ7"/>
<dbReference type="EMBL" id="MTZV01000006">
    <property type="protein sequence ID" value="PCE23717.1"/>
    <property type="molecule type" value="Genomic_DNA"/>
</dbReference>
<organism evidence="1 2">
    <name type="scientific">Paraburkholderia acidicola</name>
    <dbReference type="NCBI Taxonomy" id="1912599"/>
    <lineage>
        <taxon>Bacteria</taxon>
        <taxon>Pseudomonadati</taxon>
        <taxon>Pseudomonadota</taxon>
        <taxon>Betaproteobacteria</taxon>
        <taxon>Burkholderiales</taxon>
        <taxon>Burkholderiaceae</taxon>
        <taxon>Paraburkholderia</taxon>
    </lineage>
</organism>
<gene>
    <name evidence="1" type="ORF">BWP39_28990</name>
</gene>
<proteinExistence type="predicted"/>
<evidence type="ECO:0000313" key="1">
    <source>
        <dbReference type="EMBL" id="PCE23717.1"/>
    </source>
</evidence>
<name>A0A2A4ESQ7_9BURK</name>
<comment type="caution">
    <text evidence="1">The sequence shown here is derived from an EMBL/GenBank/DDBJ whole genome shotgun (WGS) entry which is preliminary data.</text>
</comment>
<protein>
    <submittedName>
        <fullName evidence="1">Uncharacterized protein</fullName>
    </submittedName>
</protein>